<protein>
    <submittedName>
        <fullName evidence="11">Sialomucin core protein 24</fullName>
    </submittedName>
</protein>
<evidence type="ECO:0000256" key="3">
    <source>
        <dbReference type="ARBA" id="ARBA00022692"/>
    </source>
</evidence>
<dbReference type="InterPro" id="IPR007947">
    <property type="entry name" value="CD164_MGC24"/>
</dbReference>
<name>A0A210QWT7_MIZYE</name>
<dbReference type="EMBL" id="NEDP02001496">
    <property type="protein sequence ID" value="OWF53174.1"/>
    <property type="molecule type" value="Genomic_DNA"/>
</dbReference>
<keyword evidence="7" id="KW-0325">Glycoprotein</keyword>
<dbReference type="GO" id="GO:0031410">
    <property type="term" value="C:cytoplasmic vesicle"/>
    <property type="evidence" value="ECO:0007669"/>
    <property type="project" value="TreeGrafter"/>
</dbReference>
<evidence type="ECO:0000256" key="1">
    <source>
        <dbReference type="ARBA" id="ARBA00004479"/>
    </source>
</evidence>
<reference evidence="11 12" key="1">
    <citation type="journal article" date="2017" name="Nat. Ecol. Evol.">
        <title>Scallop genome provides insights into evolution of bilaterian karyotype and development.</title>
        <authorList>
            <person name="Wang S."/>
            <person name="Zhang J."/>
            <person name="Jiao W."/>
            <person name="Li J."/>
            <person name="Xun X."/>
            <person name="Sun Y."/>
            <person name="Guo X."/>
            <person name="Huan P."/>
            <person name="Dong B."/>
            <person name="Zhang L."/>
            <person name="Hu X."/>
            <person name="Sun X."/>
            <person name="Wang J."/>
            <person name="Zhao C."/>
            <person name="Wang Y."/>
            <person name="Wang D."/>
            <person name="Huang X."/>
            <person name="Wang R."/>
            <person name="Lv J."/>
            <person name="Li Y."/>
            <person name="Zhang Z."/>
            <person name="Liu B."/>
            <person name="Lu W."/>
            <person name="Hui Y."/>
            <person name="Liang J."/>
            <person name="Zhou Z."/>
            <person name="Hou R."/>
            <person name="Li X."/>
            <person name="Liu Y."/>
            <person name="Li H."/>
            <person name="Ning X."/>
            <person name="Lin Y."/>
            <person name="Zhao L."/>
            <person name="Xing Q."/>
            <person name="Dou J."/>
            <person name="Li Y."/>
            <person name="Mao J."/>
            <person name="Guo H."/>
            <person name="Dou H."/>
            <person name="Li T."/>
            <person name="Mu C."/>
            <person name="Jiang W."/>
            <person name="Fu Q."/>
            <person name="Fu X."/>
            <person name="Miao Y."/>
            <person name="Liu J."/>
            <person name="Yu Q."/>
            <person name="Li R."/>
            <person name="Liao H."/>
            <person name="Li X."/>
            <person name="Kong Y."/>
            <person name="Jiang Z."/>
            <person name="Chourrout D."/>
            <person name="Li R."/>
            <person name="Bao Z."/>
        </authorList>
    </citation>
    <scope>NUCLEOTIDE SEQUENCE [LARGE SCALE GENOMIC DNA]</scope>
    <source>
        <strain evidence="11 12">PY_sf001</strain>
    </source>
</reference>
<feature type="compositionally biased region" description="Pro residues" evidence="8">
    <location>
        <begin position="220"/>
        <end position="240"/>
    </location>
</feature>
<dbReference type="Pfam" id="PF05283">
    <property type="entry name" value="MGC-24"/>
    <property type="match status" value="1"/>
</dbReference>
<comment type="caution">
    <text evidence="11">The sequence shown here is derived from an EMBL/GenBank/DDBJ whole genome shotgun (WGS) entry which is preliminary data.</text>
</comment>
<evidence type="ECO:0000313" key="12">
    <source>
        <dbReference type="Proteomes" id="UP000242188"/>
    </source>
</evidence>
<dbReference type="STRING" id="6573.A0A210QWT7"/>
<keyword evidence="12" id="KW-1185">Reference proteome</keyword>
<dbReference type="GO" id="GO:0016020">
    <property type="term" value="C:membrane"/>
    <property type="evidence" value="ECO:0007669"/>
    <property type="project" value="UniProtKB-SubCell"/>
</dbReference>
<feature type="region of interest" description="Disordered" evidence="8">
    <location>
        <begin position="215"/>
        <end position="245"/>
    </location>
</feature>
<comment type="subcellular location">
    <subcellularLocation>
        <location evidence="1">Membrane</location>
        <topology evidence="1">Single-pass type I membrane protein</topology>
    </subcellularLocation>
</comment>
<proteinExistence type="inferred from homology"/>
<keyword evidence="3 9" id="KW-0812">Transmembrane</keyword>
<evidence type="ECO:0000256" key="9">
    <source>
        <dbReference type="SAM" id="Phobius"/>
    </source>
</evidence>
<organism evidence="11 12">
    <name type="scientific">Mizuhopecten yessoensis</name>
    <name type="common">Japanese scallop</name>
    <name type="synonym">Patinopecten yessoensis</name>
    <dbReference type="NCBI Taxonomy" id="6573"/>
    <lineage>
        <taxon>Eukaryota</taxon>
        <taxon>Metazoa</taxon>
        <taxon>Spiralia</taxon>
        <taxon>Lophotrochozoa</taxon>
        <taxon>Mollusca</taxon>
        <taxon>Bivalvia</taxon>
        <taxon>Autobranchia</taxon>
        <taxon>Pteriomorphia</taxon>
        <taxon>Pectinida</taxon>
        <taxon>Pectinoidea</taxon>
        <taxon>Pectinidae</taxon>
        <taxon>Mizuhopecten</taxon>
    </lineage>
</organism>
<evidence type="ECO:0000256" key="4">
    <source>
        <dbReference type="ARBA" id="ARBA00022729"/>
    </source>
</evidence>
<evidence type="ECO:0000256" key="2">
    <source>
        <dbReference type="ARBA" id="ARBA00005341"/>
    </source>
</evidence>
<dbReference type="PANTHER" id="PTHR11337:SF8">
    <property type="entry name" value="VISGUN, ISOFORM E"/>
    <property type="match status" value="1"/>
</dbReference>
<sequence length="287" mass="29441">MNQIVLVPAAILSIILLLSAPIAVETADACTANTNATSCCAVSSCGWFECLGNSANVTVCLNQTDTTAINTTCSNSTEVADRKSKCEAPIDSCSLLTDNTTCCGNATCGWYQCKVGDTLTGDGQCVSNTTSTLTNCTAPNTPQDTCVLPGTPTPAPIDTCTSEKTNDTCCNITGNACMWINCTGTEVCMASTASKETCTVKDNLCGGASTPSPIITTPAPTTPAPAPTTPAPTTPAPAPTPASNTGMQHFDGASFVGGIILAVGVIAIAFFGCKFYKARKERNYHTL</sequence>
<gene>
    <name evidence="11" type="ORF">KP79_PYT06983</name>
</gene>
<keyword evidence="5 9" id="KW-1133">Transmembrane helix</keyword>
<evidence type="ECO:0000256" key="5">
    <source>
        <dbReference type="ARBA" id="ARBA00022989"/>
    </source>
</evidence>
<feature type="signal peptide" evidence="10">
    <location>
        <begin position="1"/>
        <end position="26"/>
    </location>
</feature>
<evidence type="ECO:0000256" key="10">
    <source>
        <dbReference type="SAM" id="SignalP"/>
    </source>
</evidence>
<comment type="similarity">
    <text evidence="2">Belongs to the CD164 family.</text>
</comment>
<keyword evidence="4 10" id="KW-0732">Signal</keyword>
<feature type="transmembrane region" description="Helical" evidence="9">
    <location>
        <begin position="253"/>
        <end position="273"/>
    </location>
</feature>
<feature type="chain" id="PRO_5012984722" evidence="10">
    <location>
        <begin position="27"/>
        <end position="287"/>
    </location>
</feature>
<dbReference type="OrthoDB" id="6160056at2759"/>
<evidence type="ECO:0000256" key="6">
    <source>
        <dbReference type="ARBA" id="ARBA00023136"/>
    </source>
</evidence>
<keyword evidence="6 9" id="KW-0472">Membrane</keyword>
<dbReference type="PANTHER" id="PTHR11337">
    <property type="entry name" value="MUCIN/PORIMIN"/>
    <property type="match status" value="1"/>
</dbReference>
<evidence type="ECO:0000313" key="11">
    <source>
        <dbReference type="EMBL" id="OWF53174.1"/>
    </source>
</evidence>
<dbReference type="AlphaFoldDB" id="A0A210QWT7"/>
<evidence type="ECO:0000256" key="8">
    <source>
        <dbReference type="SAM" id="MobiDB-lite"/>
    </source>
</evidence>
<dbReference type="Proteomes" id="UP000242188">
    <property type="component" value="Unassembled WGS sequence"/>
</dbReference>
<accession>A0A210QWT7</accession>
<evidence type="ECO:0000256" key="7">
    <source>
        <dbReference type="ARBA" id="ARBA00023180"/>
    </source>
</evidence>